<comment type="caution">
    <text evidence="2">The sequence shown here is derived from an EMBL/GenBank/DDBJ whole genome shotgun (WGS) entry which is preliminary data.</text>
</comment>
<reference evidence="2 3" key="1">
    <citation type="submission" date="2019-03" db="EMBL/GenBank/DDBJ databases">
        <title>First draft genome of Liparis tanakae, snailfish: a comprehensive survey of snailfish specific genes.</title>
        <authorList>
            <person name="Kim W."/>
            <person name="Song I."/>
            <person name="Jeong J.-H."/>
            <person name="Kim D."/>
            <person name="Kim S."/>
            <person name="Ryu S."/>
            <person name="Song J.Y."/>
            <person name="Lee S.K."/>
        </authorList>
    </citation>
    <scope>NUCLEOTIDE SEQUENCE [LARGE SCALE GENOMIC DNA]</scope>
    <source>
        <tissue evidence="2">Muscle</tissue>
    </source>
</reference>
<proteinExistence type="predicted"/>
<dbReference type="AlphaFoldDB" id="A0A4Z2GPX9"/>
<evidence type="ECO:0000313" key="3">
    <source>
        <dbReference type="Proteomes" id="UP000314294"/>
    </source>
</evidence>
<gene>
    <name evidence="2" type="ORF">EYF80_034610</name>
</gene>
<feature type="region of interest" description="Disordered" evidence="1">
    <location>
        <begin position="1"/>
        <end position="46"/>
    </location>
</feature>
<sequence length="93" mass="9905">MEDTPFVRLPTGENHAMTAGMGDVNTFGPGEGRRVPGSVLPDDTTAQLPRGTLTALSCTTGVNWGFSAHWRCKERRGEGEESGSGLKAELKKS</sequence>
<dbReference type="Proteomes" id="UP000314294">
    <property type="component" value="Unassembled WGS sequence"/>
</dbReference>
<name>A0A4Z2GPX9_9TELE</name>
<keyword evidence="3" id="KW-1185">Reference proteome</keyword>
<evidence type="ECO:0000256" key="1">
    <source>
        <dbReference type="SAM" id="MobiDB-lite"/>
    </source>
</evidence>
<accession>A0A4Z2GPX9</accession>
<organism evidence="2 3">
    <name type="scientific">Liparis tanakae</name>
    <name type="common">Tanaka's snailfish</name>
    <dbReference type="NCBI Taxonomy" id="230148"/>
    <lineage>
        <taxon>Eukaryota</taxon>
        <taxon>Metazoa</taxon>
        <taxon>Chordata</taxon>
        <taxon>Craniata</taxon>
        <taxon>Vertebrata</taxon>
        <taxon>Euteleostomi</taxon>
        <taxon>Actinopterygii</taxon>
        <taxon>Neopterygii</taxon>
        <taxon>Teleostei</taxon>
        <taxon>Neoteleostei</taxon>
        <taxon>Acanthomorphata</taxon>
        <taxon>Eupercaria</taxon>
        <taxon>Perciformes</taxon>
        <taxon>Cottioidei</taxon>
        <taxon>Cottales</taxon>
        <taxon>Liparidae</taxon>
        <taxon>Liparis</taxon>
    </lineage>
</organism>
<protein>
    <submittedName>
        <fullName evidence="2">Uncharacterized protein</fullName>
    </submittedName>
</protein>
<evidence type="ECO:0000313" key="2">
    <source>
        <dbReference type="EMBL" id="TNN55165.1"/>
    </source>
</evidence>
<feature type="region of interest" description="Disordered" evidence="1">
    <location>
        <begin position="74"/>
        <end position="93"/>
    </location>
</feature>
<dbReference type="EMBL" id="SRLO01000463">
    <property type="protein sequence ID" value="TNN55165.1"/>
    <property type="molecule type" value="Genomic_DNA"/>
</dbReference>